<reference evidence="1" key="1">
    <citation type="journal article" date="2020" name="Nat. Commun.">
        <title>Large-scale genome sequencing of mycorrhizal fungi provides insights into the early evolution of symbiotic traits.</title>
        <authorList>
            <person name="Miyauchi S."/>
            <person name="Kiss E."/>
            <person name="Kuo A."/>
            <person name="Drula E."/>
            <person name="Kohler A."/>
            <person name="Sanchez-Garcia M."/>
            <person name="Morin E."/>
            <person name="Andreopoulos B."/>
            <person name="Barry K.W."/>
            <person name="Bonito G."/>
            <person name="Buee M."/>
            <person name="Carver A."/>
            <person name="Chen C."/>
            <person name="Cichocki N."/>
            <person name="Clum A."/>
            <person name="Culley D."/>
            <person name="Crous P.W."/>
            <person name="Fauchery L."/>
            <person name="Girlanda M."/>
            <person name="Hayes R.D."/>
            <person name="Keri Z."/>
            <person name="LaButti K."/>
            <person name="Lipzen A."/>
            <person name="Lombard V."/>
            <person name="Magnuson J."/>
            <person name="Maillard F."/>
            <person name="Murat C."/>
            <person name="Nolan M."/>
            <person name="Ohm R.A."/>
            <person name="Pangilinan J."/>
            <person name="Pereira M.F."/>
            <person name="Perotto S."/>
            <person name="Peter M."/>
            <person name="Pfister S."/>
            <person name="Riley R."/>
            <person name="Sitrit Y."/>
            <person name="Stielow J.B."/>
            <person name="Szollosi G."/>
            <person name="Zifcakova L."/>
            <person name="Stursova M."/>
            <person name="Spatafora J.W."/>
            <person name="Tedersoo L."/>
            <person name="Vaario L.M."/>
            <person name="Yamada A."/>
            <person name="Yan M."/>
            <person name="Wang P."/>
            <person name="Xu J."/>
            <person name="Bruns T."/>
            <person name="Baldrian P."/>
            <person name="Vilgalys R."/>
            <person name="Dunand C."/>
            <person name="Henrissat B."/>
            <person name="Grigoriev I.V."/>
            <person name="Hibbett D."/>
            <person name="Nagy L.G."/>
            <person name="Martin F.M."/>
        </authorList>
    </citation>
    <scope>NUCLEOTIDE SEQUENCE</scope>
    <source>
        <strain evidence="1">UH-Tt-Lm1</strain>
    </source>
</reference>
<name>A0A9P6HBK9_9AGAM</name>
<comment type="caution">
    <text evidence="1">The sequence shown here is derived from an EMBL/GenBank/DDBJ whole genome shotgun (WGS) entry which is preliminary data.</text>
</comment>
<dbReference type="EMBL" id="WIUZ02000013">
    <property type="protein sequence ID" value="KAF9781812.1"/>
    <property type="molecule type" value="Genomic_DNA"/>
</dbReference>
<proteinExistence type="predicted"/>
<evidence type="ECO:0000313" key="1">
    <source>
        <dbReference type="EMBL" id="KAF9781812.1"/>
    </source>
</evidence>
<reference evidence="1" key="2">
    <citation type="submission" date="2020-11" db="EMBL/GenBank/DDBJ databases">
        <authorList>
            <consortium name="DOE Joint Genome Institute"/>
            <person name="Kuo A."/>
            <person name="Miyauchi S."/>
            <person name="Kiss E."/>
            <person name="Drula E."/>
            <person name="Kohler A."/>
            <person name="Sanchez-Garcia M."/>
            <person name="Andreopoulos B."/>
            <person name="Barry K.W."/>
            <person name="Bonito G."/>
            <person name="Buee M."/>
            <person name="Carver A."/>
            <person name="Chen C."/>
            <person name="Cichocki N."/>
            <person name="Clum A."/>
            <person name="Culley D."/>
            <person name="Crous P.W."/>
            <person name="Fauchery L."/>
            <person name="Girlanda M."/>
            <person name="Hayes R."/>
            <person name="Keri Z."/>
            <person name="Labutti K."/>
            <person name="Lipzen A."/>
            <person name="Lombard V."/>
            <person name="Magnuson J."/>
            <person name="Maillard F."/>
            <person name="Morin E."/>
            <person name="Murat C."/>
            <person name="Nolan M."/>
            <person name="Ohm R."/>
            <person name="Pangilinan J."/>
            <person name="Pereira M."/>
            <person name="Perotto S."/>
            <person name="Peter M."/>
            <person name="Riley R."/>
            <person name="Sitrit Y."/>
            <person name="Stielow B."/>
            <person name="Szollosi G."/>
            <person name="Zifcakova L."/>
            <person name="Stursova M."/>
            <person name="Spatafora J.W."/>
            <person name="Tedersoo L."/>
            <person name="Vaario L.-M."/>
            <person name="Yamada A."/>
            <person name="Yan M."/>
            <person name="Wang P."/>
            <person name="Xu J."/>
            <person name="Bruns T."/>
            <person name="Baldrian P."/>
            <person name="Vilgalys R."/>
            <person name="Henrissat B."/>
            <person name="Grigoriev I.V."/>
            <person name="Hibbett D."/>
            <person name="Nagy L.G."/>
            <person name="Martin F.M."/>
        </authorList>
    </citation>
    <scope>NUCLEOTIDE SEQUENCE</scope>
    <source>
        <strain evidence="1">UH-Tt-Lm1</strain>
    </source>
</reference>
<organism evidence="1 2">
    <name type="scientific">Thelephora terrestris</name>
    <dbReference type="NCBI Taxonomy" id="56493"/>
    <lineage>
        <taxon>Eukaryota</taxon>
        <taxon>Fungi</taxon>
        <taxon>Dikarya</taxon>
        <taxon>Basidiomycota</taxon>
        <taxon>Agaricomycotina</taxon>
        <taxon>Agaricomycetes</taxon>
        <taxon>Thelephorales</taxon>
        <taxon>Thelephoraceae</taxon>
        <taxon>Thelephora</taxon>
    </lineage>
</organism>
<dbReference type="Gene3D" id="1.10.630.10">
    <property type="entry name" value="Cytochrome P450"/>
    <property type="match status" value="1"/>
</dbReference>
<dbReference type="GO" id="GO:0016705">
    <property type="term" value="F:oxidoreductase activity, acting on paired donors, with incorporation or reduction of molecular oxygen"/>
    <property type="evidence" value="ECO:0007669"/>
    <property type="project" value="InterPro"/>
</dbReference>
<dbReference type="GO" id="GO:0004497">
    <property type="term" value="F:monooxygenase activity"/>
    <property type="evidence" value="ECO:0007669"/>
    <property type="project" value="InterPro"/>
</dbReference>
<keyword evidence="2" id="KW-1185">Reference proteome</keyword>
<dbReference type="SUPFAM" id="SSF48264">
    <property type="entry name" value="Cytochrome P450"/>
    <property type="match status" value="1"/>
</dbReference>
<sequence>MRKIVAHIFFLKSELEPHTRLHIGELLKQWDKLAEGGRMVFRAMKVTDGSERAGGLGLIASHVRYNYLAFDVTGDLAFGSPFDKLKAARDAAPKTDAGLFRFNGRSPSVNSTEFRPWYRKGTVSTANPAGSAIAAVCKRLKSPPDRVDLLSKLQEGKDEDEKPMGRPELTAEALTQLIAGSGTTFKWDF</sequence>
<dbReference type="GO" id="GO:0005506">
    <property type="term" value="F:iron ion binding"/>
    <property type="evidence" value="ECO:0007669"/>
    <property type="project" value="InterPro"/>
</dbReference>
<protein>
    <submittedName>
        <fullName evidence="1">Uncharacterized protein</fullName>
    </submittedName>
</protein>
<dbReference type="InterPro" id="IPR036396">
    <property type="entry name" value="Cyt_P450_sf"/>
</dbReference>
<dbReference type="GO" id="GO:0020037">
    <property type="term" value="F:heme binding"/>
    <property type="evidence" value="ECO:0007669"/>
    <property type="project" value="InterPro"/>
</dbReference>
<evidence type="ECO:0000313" key="2">
    <source>
        <dbReference type="Proteomes" id="UP000736335"/>
    </source>
</evidence>
<dbReference type="Proteomes" id="UP000736335">
    <property type="component" value="Unassembled WGS sequence"/>
</dbReference>
<accession>A0A9P6HBK9</accession>
<dbReference type="AlphaFoldDB" id="A0A9P6HBK9"/>
<gene>
    <name evidence="1" type="ORF">BJ322DRAFT_1111729</name>
</gene>
<dbReference type="OrthoDB" id="1470350at2759"/>